<accession>A0A4E0RCJ8</accession>
<proteinExistence type="predicted"/>
<comment type="caution">
    <text evidence="1">The sequence shown here is derived from an EMBL/GenBank/DDBJ whole genome shotgun (WGS) entry which is preliminary data.</text>
</comment>
<dbReference type="EMBL" id="JXXN02001273">
    <property type="protein sequence ID" value="THD25136.1"/>
    <property type="molecule type" value="Genomic_DNA"/>
</dbReference>
<gene>
    <name evidence="1" type="ORF">D915_004221</name>
</gene>
<evidence type="ECO:0000313" key="1">
    <source>
        <dbReference type="EMBL" id="THD25136.1"/>
    </source>
</evidence>
<keyword evidence="2" id="KW-1185">Reference proteome</keyword>
<organism evidence="1 2">
    <name type="scientific">Fasciola hepatica</name>
    <name type="common">Liver fluke</name>
    <dbReference type="NCBI Taxonomy" id="6192"/>
    <lineage>
        <taxon>Eukaryota</taxon>
        <taxon>Metazoa</taxon>
        <taxon>Spiralia</taxon>
        <taxon>Lophotrochozoa</taxon>
        <taxon>Platyhelminthes</taxon>
        <taxon>Trematoda</taxon>
        <taxon>Digenea</taxon>
        <taxon>Plagiorchiida</taxon>
        <taxon>Echinostomata</taxon>
        <taxon>Echinostomatoidea</taxon>
        <taxon>Fasciolidae</taxon>
        <taxon>Fasciola</taxon>
    </lineage>
</organism>
<dbReference type="AlphaFoldDB" id="A0A4E0RCJ8"/>
<evidence type="ECO:0000313" key="2">
    <source>
        <dbReference type="Proteomes" id="UP000230066"/>
    </source>
</evidence>
<reference evidence="1" key="1">
    <citation type="submission" date="2019-03" db="EMBL/GenBank/DDBJ databases">
        <title>Improved annotation for the trematode Fasciola hepatica.</title>
        <authorList>
            <person name="Choi Y.-J."/>
            <person name="Martin J."/>
            <person name="Mitreva M."/>
        </authorList>
    </citation>
    <scope>NUCLEOTIDE SEQUENCE [LARGE SCALE GENOMIC DNA]</scope>
</reference>
<dbReference type="Proteomes" id="UP000230066">
    <property type="component" value="Unassembled WGS sequence"/>
</dbReference>
<sequence>MVILFRPKNYPQYGTNLFGKPSVISTSLNMGYLQLLCDFRSFLMWCSPCCHSHHHPIFQLQKQKKAAQVLIDCPELVNIDLDPSQLETLSNESQLITMTCSIPLYHHASSTSECAKPHMSSPSRGTAGSQHSVLLQQDLDACVNLKAYYLCVKRMVRMMQNTTFLQNRNMNSDILKNGKQILEYRRSYPRSFSLPKSVNPVQHFVRDVALKAFHGLLTNVHRLVTRQSQLSITKSDASKFLRGVRIVRILERALSRLMKDHATLFASLLMGSTSYQKVLPLTEPVLSLEQQCCREFIRLCLECTLNRYERIVSSVEEHPTTGRKRGAIHIN</sequence>
<name>A0A4E0RCJ8_FASHE</name>
<protein>
    <submittedName>
        <fullName evidence="1">Uncharacterized protein</fullName>
    </submittedName>
</protein>